<protein>
    <recommendedName>
        <fullName evidence="3">Gamma-glutamylcyclotransferase</fullName>
    </recommendedName>
</protein>
<evidence type="ECO:0008006" key="3">
    <source>
        <dbReference type="Google" id="ProtNLM"/>
    </source>
</evidence>
<evidence type="ECO:0000313" key="2">
    <source>
        <dbReference type="Proteomes" id="UP001189429"/>
    </source>
</evidence>
<sequence length="192" mass="21905">MAIALVSDSQIHQMKEVTAYFAEVKLGDKEGPWHAFWAQKGTNTDFEDACEIKEIKHRIEETMTIYRNQTIGIYHAQGQKDGKPALPRGGLYGDRYCEIAEFQKNHPKDLSSDSLNDENDDDDADNSESFNVAVYVMDLRRGSKHQVIKLCRFVHGAYGGKLPTPVRFLKQMPLGKLGFEPTRDKVRDVKLW</sequence>
<evidence type="ECO:0000313" key="1">
    <source>
        <dbReference type="EMBL" id="CAK0845434.1"/>
    </source>
</evidence>
<keyword evidence="2" id="KW-1185">Reference proteome</keyword>
<reference evidence="1" key="1">
    <citation type="submission" date="2023-10" db="EMBL/GenBank/DDBJ databases">
        <authorList>
            <person name="Chen Y."/>
            <person name="Shah S."/>
            <person name="Dougan E. K."/>
            <person name="Thang M."/>
            <person name="Chan C."/>
        </authorList>
    </citation>
    <scope>NUCLEOTIDE SEQUENCE [LARGE SCALE GENOMIC DNA]</scope>
</reference>
<accession>A0ABN9THQ7</accession>
<name>A0ABN9THQ7_9DINO</name>
<gene>
    <name evidence="1" type="ORF">PCOR1329_LOCUS39234</name>
</gene>
<dbReference type="EMBL" id="CAUYUJ010014738">
    <property type="protein sequence ID" value="CAK0845434.1"/>
    <property type="molecule type" value="Genomic_DNA"/>
</dbReference>
<dbReference type="Proteomes" id="UP001189429">
    <property type="component" value="Unassembled WGS sequence"/>
</dbReference>
<organism evidence="1 2">
    <name type="scientific">Prorocentrum cordatum</name>
    <dbReference type="NCBI Taxonomy" id="2364126"/>
    <lineage>
        <taxon>Eukaryota</taxon>
        <taxon>Sar</taxon>
        <taxon>Alveolata</taxon>
        <taxon>Dinophyceae</taxon>
        <taxon>Prorocentrales</taxon>
        <taxon>Prorocentraceae</taxon>
        <taxon>Prorocentrum</taxon>
    </lineage>
</organism>
<comment type="caution">
    <text evidence="1">The sequence shown here is derived from an EMBL/GenBank/DDBJ whole genome shotgun (WGS) entry which is preliminary data.</text>
</comment>
<proteinExistence type="predicted"/>